<dbReference type="InterPro" id="IPR046280">
    <property type="entry name" value="DUF6313"/>
</dbReference>
<name>A0ABZ2QSP4_9ACTN</name>
<keyword evidence="1" id="KW-0812">Transmembrane</keyword>
<gene>
    <name evidence="2" type="ORF">WAB15_21895</name>
</gene>
<organism evidence="2 3">
    <name type="scientific">Streptomyces sirii</name>
    <dbReference type="NCBI Taxonomy" id="3127701"/>
    <lineage>
        <taxon>Bacteria</taxon>
        <taxon>Bacillati</taxon>
        <taxon>Actinomycetota</taxon>
        <taxon>Actinomycetes</taxon>
        <taxon>Kitasatosporales</taxon>
        <taxon>Streptomycetaceae</taxon>
        <taxon>Streptomyces</taxon>
    </lineage>
</organism>
<keyword evidence="1" id="KW-1133">Transmembrane helix</keyword>
<dbReference type="Proteomes" id="UP001626628">
    <property type="component" value="Chromosome"/>
</dbReference>
<evidence type="ECO:0000313" key="3">
    <source>
        <dbReference type="Proteomes" id="UP001626628"/>
    </source>
</evidence>
<feature type="transmembrane region" description="Helical" evidence="1">
    <location>
        <begin position="71"/>
        <end position="97"/>
    </location>
</feature>
<proteinExistence type="predicted"/>
<accession>A0ABZ2QSP4</accession>
<dbReference type="Pfam" id="PF19832">
    <property type="entry name" value="DUF6313"/>
    <property type="match status" value="1"/>
</dbReference>
<evidence type="ECO:0000313" key="2">
    <source>
        <dbReference type="EMBL" id="WXK78436.1"/>
    </source>
</evidence>
<dbReference type="RefSeq" id="WP_399145683.1">
    <property type="nucleotide sequence ID" value="NZ_CP147982.1"/>
</dbReference>
<protein>
    <submittedName>
        <fullName evidence="2">DUF6313 family protein</fullName>
    </submittedName>
</protein>
<sequence length="213" mass="23900">MDLALPPTRPMGRLRRLWRSRKALAGLTQWIIDWGLPFAAGISVLYVFAARAASPSKVYRTFTLIDPPEHALLWLASVIGWLAVPAVLGGVAGHVIATRIQSVKSIATSTLFQRRGWGDRLRPPSRIDYLGSYFHGTLAEQVFVDAFVRIAHRNDWVKAQDHWEVIIRDTMSTQQFSKLDRHECLRQAQDASVIHMRPPALVGLCAVCVARKP</sequence>
<dbReference type="EMBL" id="CP147982">
    <property type="protein sequence ID" value="WXK78436.1"/>
    <property type="molecule type" value="Genomic_DNA"/>
</dbReference>
<reference evidence="2 3" key="1">
    <citation type="submission" date="2024-03" db="EMBL/GenBank/DDBJ databases">
        <title>The complete genome of Streptomyces sirii sp.nov.</title>
        <authorList>
            <person name="Zakalyukina Y.V."/>
            <person name="Belik A.R."/>
            <person name="Biryukov M.V."/>
            <person name="Baturina O.A."/>
            <person name="Kabilov M.R."/>
        </authorList>
    </citation>
    <scope>NUCLEOTIDE SEQUENCE [LARGE SCALE GENOMIC DNA]</scope>
    <source>
        <strain evidence="2 3">BP-8</strain>
    </source>
</reference>
<keyword evidence="1" id="KW-0472">Membrane</keyword>
<feature type="transmembrane region" description="Helical" evidence="1">
    <location>
        <begin position="23"/>
        <end position="51"/>
    </location>
</feature>
<evidence type="ECO:0000256" key="1">
    <source>
        <dbReference type="SAM" id="Phobius"/>
    </source>
</evidence>
<keyword evidence="3" id="KW-1185">Reference proteome</keyword>